<protein>
    <submittedName>
        <fullName evidence="1">Uncharacterized protein</fullName>
    </submittedName>
</protein>
<gene>
    <name evidence="1" type="ORF">I4F81_006729</name>
</gene>
<evidence type="ECO:0000313" key="1">
    <source>
        <dbReference type="EMBL" id="KAK1864179.1"/>
    </source>
</evidence>
<evidence type="ECO:0000313" key="2">
    <source>
        <dbReference type="Proteomes" id="UP000798662"/>
    </source>
</evidence>
<keyword evidence="2" id="KW-1185">Reference proteome</keyword>
<dbReference type="Proteomes" id="UP000798662">
    <property type="component" value="Chromosome 2"/>
</dbReference>
<comment type="caution">
    <text evidence="1">The sequence shown here is derived from an EMBL/GenBank/DDBJ whole genome shotgun (WGS) entry which is preliminary data.</text>
</comment>
<sequence>MTTTASSVASAAAARLGAALSDAQYFESSMVREVDIARQLDSSSLPEKLDAMKRVVALLSLGKDASRLFPAVVKNIVCPALGVKKLVYLYLVHYAEAQPELALLSLNTFQKDVGHPHPPIRALALRVLSAIRVPAVLPIVTSAVTTAAGDASPYVRQTAAAAVAKVYALDVDSVDELLPPLTRLLGDASMAVAAAAVAAWTEVAPRRYDFLHPHFRRLCRALPSMEPWAQGTVVAALLRYARTQLPPPHRGEREGGGVQAAGTSAVFAAARAASGSSGNGLLAEDDFYADVPSLPPPSSASGHPVAGDPTRQTDGAADMDLLLDSVQPLLASPHAGVVMAAISLLYHTAPTSLLARVAAKPLLRLLLSGSPATAAVAVQAAIAVTRVAPATLLPHVAELLPATADGSSVAALKASLLSVLAERGGGVASPPQRAALLTLLGLGLASPDPVVAVTCAGGLGKLAAAHPPSAAAAVRRLSGVVAAGASDVVVAEAVGVLRRLLQRDPSAHAGALQYLAAALLAGEYAQSPPVEEGGGATSDHVAEGGTAKRMDNSGGLDKMPASSSLLLNVGDNDDDTGGAETLRLLAARFAAEAPGVKLQVVNLAAKLAARPAVGAGFAAGGDGGGASGGVDDLAALADGSPTADDDKPAVAASVEAALLVQVLRLASLDADWDVRDKARLLAALLTAPLPSSASTSAGMARLRAAVAVALLAKKPACTPAGDVLGDSDGRGGRPLAPGVVLGSLFHALGSAPPPEAALPAWATAASADALRAAEVKPTAPMDGEAARVASSVNPRHRVLVSRVDFVVAVMDAPLPTSAVAAQGAVVSSAFFFSTVAGVTLLLVVASSLFFCILTRRPVPTGIPGPPPYPIVGNVFHIDAHNLPKSFFNLHATYGRVVKLHLGPRIMVSIADSGLAEAIFTASRGGWSNSDLFRFVFGPFYPRSAIVVEGADWRRIRRVLHGAVAGGGGGGRWPSGKEGVLPTTRAAVGRGLDRLTAAATAAAQSSGKSTAIAPRGAEVDVGIPVDMMAWSQEIMFESLGGYAFGSEWKLYPEAAAPSSGASGRSAEDGGVGDTAAHTQRPFYDAMHTITLAIPRRVSRPWSALWSLPTAGNRRVWAAEATIREELTSVIARRREDRARAQLQGSPPLQPVPLLDALLDAAGDANGGEGASLPIEDTRLSEADVLDNAATIAFAGTDTTAATLAFLFYHLAKHPKVQAELVAEIKAATALDAPTGAKDSHAGTTLPTDGDSDSGGGPRHSPRKLLSAEELDALPLLSAVISESSRLLPTSFAIPRTARKTFTYGNMVIPSGTLVIINVLRMGQDEGLWPAPAPGIKPQDFCVDRWLGADGNSRKRTAYAHLPFGAGDRSCIGRPVALSQVKAIVVQVLAAGWEVLPVEGRELKFAIHLALVPDGGAWVTFRRRRH</sequence>
<proteinExistence type="predicted"/>
<accession>A0ACC3C225</accession>
<dbReference type="EMBL" id="CM020619">
    <property type="protein sequence ID" value="KAK1864179.1"/>
    <property type="molecule type" value="Genomic_DNA"/>
</dbReference>
<organism evidence="1 2">
    <name type="scientific">Pyropia yezoensis</name>
    <name type="common">Susabi-nori</name>
    <name type="synonym">Porphyra yezoensis</name>
    <dbReference type="NCBI Taxonomy" id="2788"/>
    <lineage>
        <taxon>Eukaryota</taxon>
        <taxon>Rhodophyta</taxon>
        <taxon>Bangiophyceae</taxon>
        <taxon>Bangiales</taxon>
        <taxon>Bangiaceae</taxon>
        <taxon>Pyropia</taxon>
    </lineage>
</organism>
<reference evidence="1" key="1">
    <citation type="submission" date="2019-11" db="EMBL/GenBank/DDBJ databases">
        <title>Nori genome reveals adaptations in red seaweeds to the harsh intertidal environment.</title>
        <authorList>
            <person name="Wang D."/>
            <person name="Mao Y."/>
        </authorList>
    </citation>
    <scope>NUCLEOTIDE SEQUENCE</scope>
    <source>
        <tissue evidence="1">Gametophyte</tissue>
    </source>
</reference>
<name>A0ACC3C225_PYRYE</name>